<keyword evidence="2" id="KW-0472">Membrane</keyword>
<keyword evidence="4" id="KW-1185">Reference proteome</keyword>
<comment type="caution">
    <text evidence="3">The sequence shown here is derived from an EMBL/GenBank/DDBJ whole genome shotgun (WGS) entry which is preliminary data.</text>
</comment>
<feature type="transmembrane region" description="Helical" evidence="2">
    <location>
        <begin position="221"/>
        <end position="240"/>
    </location>
</feature>
<dbReference type="EMBL" id="BAAAYN010000017">
    <property type="protein sequence ID" value="GAA3387156.1"/>
    <property type="molecule type" value="Genomic_DNA"/>
</dbReference>
<evidence type="ECO:0008006" key="5">
    <source>
        <dbReference type="Google" id="ProtNLM"/>
    </source>
</evidence>
<evidence type="ECO:0000256" key="2">
    <source>
        <dbReference type="SAM" id="Phobius"/>
    </source>
</evidence>
<name>A0ABP6SXD3_9ACTN</name>
<keyword evidence="2" id="KW-1133">Transmembrane helix</keyword>
<feature type="transmembrane region" description="Helical" evidence="2">
    <location>
        <begin position="252"/>
        <end position="275"/>
    </location>
</feature>
<reference evidence="4" key="1">
    <citation type="journal article" date="2019" name="Int. J. Syst. Evol. Microbiol.">
        <title>The Global Catalogue of Microorganisms (GCM) 10K type strain sequencing project: providing services to taxonomists for standard genome sequencing and annotation.</title>
        <authorList>
            <consortium name="The Broad Institute Genomics Platform"/>
            <consortium name="The Broad Institute Genome Sequencing Center for Infectious Disease"/>
            <person name="Wu L."/>
            <person name="Ma J."/>
        </authorList>
    </citation>
    <scope>NUCLEOTIDE SEQUENCE [LARGE SCALE GENOMIC DNA]</scope>
    <source>
        <strain evidence="4">JCM 9458</strain>
    </source>
</reference>
<organism evidence="3 4">
    <name type="scientific">Cryptosporangium minutisporangium</name>
    <dbReference type="NCBI Taxonomy" id="113569"/>
    <lineage>
        <taxon>Bacteria</taxon>
        <taxon>Bacillati</taxon>
        <taxon>Actinomycetota</taxon>
        <taxon>Actinomycetes</taxon>
        <taxon>Cryptosporangiales</taxon>
        <taxon>Cryptosporangiaceae</taxon>
        <taxon>Cryptosporangium</taxon>
    </lineage>
</organism>
<dbReference type="RefSeq" id="WP_345728541.1">
    <property type="nucleotide sequence ID" value="NZ_BAAAYN010000017.1"/>
</dbReference>
<dbReference type="Proteomes" id="UP001501676">
    <property type="component" value="Unassembled WGS sequence"/>
</dbReference>
<feature type="region of interest" description="Disordered" evidence="1">
    <location>
        <begin position="190"/>
        <end position="214"/>
    </location>
</feature>
<accession>A0ABP6SXD3</accession>
<evidence type="ECO:0000313" key="3">
    <source>
        <dbReference type="EMBL" id="GAA3387156.1"/>
    </source>
</evidence>
<keyword evidence="2" id="KW-0812">Transmembrane</keyword>
<sequence length="280" mass="29584">MDDHDVGQHADVSAADLGFVHESSNIPMSDPRDSAASAPTDPATVLIEYLPSDWPVVAAIGPVAAAVLALPLKAAFGEQAVIAPVAVSHSRWREAIGAAGRDYKVLLVIIGPDWSASKTDERDVALANIAHAITHNKTVIPVLMGGARLPKARKLSPAIRPLVQRPYLELRNETFNYDVTRLVNAVQRAATDSQVQRPSPSNQPEPAEVEPESTAHGSRSVIQALVGAAAVTSLLAIVGLASDVLQFVSAGWAWTAVALGGALVLAVVAFGAVYLRRRRR</sequence>
<evidence type="ECO:0000256" key="1">
    <source>
        <dbReference type="SAM" id="MobiDB-lite"/>
    </source>
</evidence>
<protein>
    <recommendedName>
        <fullName evidence="5">TIR domain-containing protein</fullName>
    </recommendedName>
</protein>
<evidence type="ECO:0000313" key="4">
    <source>
        <dbReference type="Proteomes" id="UP001501676"/>
    </source>
</evidence>
<feature type="compositionally biased region" description="Polar residues" evidence="1">
    <location>
        <begin position="190"/>
        <end position="204"/>
    </location>
</feature>
<gene>
    <name evidence="3" type="ORF">GCM10020369_28640</name>
</gene>
<proteinExistence type="predicted"/>